<name>A0A0A9BJQ2_ARUDO</name>
<dbReference type="AlphaFoldDB" id="A0A0A9BJQ2"/>
<protein>
    <submittedName>
        <fullName evidence="1">AGO914</fullName>
    </submittedName>
</protein>
<evidence type="ECO:0000313" key="1">
    <source>
        <dbReference type="EMBL" id="JAD61455.1"/>
    </source>
</evidence>
<reference evidence="1" key="2">
    <citation type="journal article" date="2015" name="Data Brief">
        <title>Shoot transcriptome of the giant reed, Arundo donax.</title>
        <authorList>
            <person name="Barrero R.A."/>
            <person name="Guerrero F.D."/>
            <person name="Moolhuijzen P."/>
            <person name="Goolsby J.A."/>
            <person name="Tidwell J."/>
            <person name="Bellgard S.E."/>
            <person name="Bellgard M.I."/>
        </authorList>
    </citation>
    <scope>NUCLEOTIDE SEQUENCE</scope>
    <source>
        <tissue evidence="1">Shoot tissue taken approximately 20 cm above the soil surface</tissue>
    </source>
</reference>
<reference evidence="1" key="1">
    <citation type="submission" date="2014-09" db="EMBL/GenBank/DDBJ databases">
        <authorList>
            <person name="Magalhaes I.L.F."/>
            <person name="Oliveira U."/>
            <person name="Santos F.R."/>
            <person name="Vidigal T.H.D.A."/>
            <person name="Brescovit A.D."/>
            <person name="Santos A.J."/>
        </authorList>
    </citation>
    <scope>NUCLEOTIDE SEQUENCE</scope>
    <source>
        <tissue evidence="1">Shoot tissue taken approximately 20 cm above the soil surface</tissue>
    </source>
</reference>
<organism evidence="1">
    <name type="scientific">Arundo donax</name>
    <name type="common">Giant reed</name>
    <name type="synonym">Donax arundinaceus</name>
    <dbReference type="NCBI Taxonomy" id="35708"/>
    <lineage>
        <taxon>Eukaryota</taxon>
        <taxon>Viridiplantae</taxon>
        <taxon>Streptophyta</taxon>
        <taxon>Embryophyta</taxon>
        <taxon>Tracheophyta</taxon>
        <taxon>Spermatophyta</taxon>
        <taxon>Magnoliopsida</taxon>
        <taxon>Liliopsida</taxon>
        <taxon>Poales</taxon>
        <taxon>Poaceae</taxon>
        <taxon>PACMAD clade</taxon>
        <taxon>Arundinoideae</taxon>
        <taxon>Arundineae</taxon>
        <taxon>Arundo</taxon>
    </lineage>
</organism>
<proteinExistence type="predicted"/>
<accession>A0A0A9BJQ2</accession>
<dbReference type="EMBL" id="GBRH01236440">
    <property type="protein sequence ID" value="JAD61455.1"/>
    <property type="molecule type" value="Transcribed_RNA"/>
</dbReference>
<sequence length="119" mass="13435">MQDMVMCWPCCPNHASVSTHVEIIVPGMADSLVHNSTRRDISHIVISGAIGHEKPCVMALLCNNHCELGEPPCIKKLAYLNDLRQLNVQDLIKLALTNPVPENDNLFWFLLIRFIPEVY</sequence>